<name>A0AAN9N077_CANGL</name>
<dbReference type="AlphaFoldDB" id="A0AAN9N077"/>
<accession>A0AAN9N077</accession>
<organism evidence="3 4">
    <name type="scientific">Canavalia gladiata</name>
    <name type="common">Sword bean</name>
    <name type="synonym">Dolichos gladiatus</name>
    <dbReference type="NCBI Taxonomy" id="3824"/>
    <lineage>
        <taxon>Eukaryota</taxon>
        <taxon>Viridiplantae</taxon>
        <taxon>Streptophyta</taxon>
        <taxon>Embryophyta</taxon>
        <taxon>Tracheophyta</taxon>
        <taxon>Spermatophyta</taxon>
        <taxon>Magnoliopsida</taxon>
        <taxon>eudicotyledons</taxon>
        <taxon>Gunneridae</taxon>
        <taxon>Pentapetalae</taxon>
        <taxon>rosids</taxon>
        <taxon>fabids</taxon>
        <taxon>Fabales</taxon>
        <taxon>Fabaceae</taxon>
        <taxon>Papilionoideae</taxon>
        <taxon>50 kb inversion clade</taxon>
        <taxon>NPAAA clade</taxon>
        <taxon>indigoferoid/millettioid clade</taxon>
        <taxon>Phaseoleae</taxon>
        <taxon>Canavalia</taxon>
    </lineage>
</organism>
<feature type="signal peptide" evidence="2">
    <location>
        <begin position="1"/>
        <end position="16"/>
    </location>
</feature>
<evidence type="ECO:0000313" key="3">
    <source>
        <dbReference type="EMBL" id="KAK7361567.1"/>
    </source>
</evidence>
<comment type="caution">
    <text evidence="3">The sequence shown here is derived from an EMBL/GenBank/DDBJ whole genome shotgun (WGS) entry which is preliminary data.</text>
</comment>
<evidence type="ECO:0000256" key="2">
    <source>
        <dbReference type="SAM" id="SignalP"/>
    </source>
</evidence>
<reference evidence="3 4" key="1">
    <citation type="submission" date="2024-01" db="EMBL/GenBank/DDBJ databases">
        <title>The genomes of 5 underutilized Papilionoideae crops provide insights into root nodulation and disease resistanc.</title>
        <authorList>
            <person name="Jiang F."/>
        </authorList>
    </citation>
    <scope>NUCLEOTIDE SEQUENCE [LARGE SCALE GENOMIC DNA]</scope>
    <source>
        <strain evidence="3">LVBAO_FW01</strain>
        <tissue evidence="3">Leaves</tissue>
    </source>
</reference>
<feature type="region of interest" description="Disordered" evidence="1">
    <location>
        <begin position="89"/>
        <end position="108"/>
    </location>
</feature>
<sequence>MAGLYITLLFITLVLGKTTSVIVTGVVFTKEFSACTTLLTYEDPGSRDVVSYVGLMGQVEHALNFQGQVTWLLRRGRQKPMLTKLVPKVPVHSSADTSSDKRTRYRDSMRRGDANALSSIWYVGTKIPGNQPRSLLIDEKKSGHCPLLNGWTTKRFTDGHNSLTLSHSTRCSIIKQPRQGIIEFLYVLTTSFHTKADQVSRCKFVVI</sequence>
<protein>
    <submittedName>
        <fullName evidence="3">Uncharacterized protein</fullName>
    </submittedName>
</protein>
<keyword evidence="4" id="KW-1185">Reference proteome</keyword>
<feature type="compositionally biased region" description="Basic and acidic residues" evidence="1">
    <location>
        <begin position="98"/>
        <end position="108"/>
    </location>
</feature>
<dbReference type="Proteomes" id="UP001367508">
    <property type="component" value="Unassembled WGS sequence"/>
</dbReference>
<feature type="chain" id="PRO_5042882545" evidence="2">
    <location>
        <begin position="17"/>
        <end position="207"/>
    </location>
</feature>
<gene>
    <name evidence="3" type="ORF">VNO77_03637</name>
</gene>
<proteinExistence type="predicted"/>
<dbReference type="EMBL" id="JAYMYQ010000001">
    <property type="protein sequence ID" value="KAK7361567.1"/>
    <property type="molecule type" value="Genomic_DNA"/>
</dbReference>
<evidence type="ECO:0000256" key="1">
    <source>
        <dbReference type="SAM" id="MobiDB-lite"/>
    </source>
</evidence>
<keyword evidence="2" id="KW-0732">Signal</keyword>
<evidence type="ECO:0000313" key="4">
    <source>
        <dbReference type="Proteomes" id="UP001367508"/>
    </source>
</evidence>